<dbReference type="AlphaFoldDB" id="A0A5E7RQM3"/>
<evidence type="ECO:0000313" key="1">
    <source>
        <dbReference type="EMBL" id="VVP76135.1"/>
    </source>
</evidence>
<sequence>MTTRTSLFDRISERRLAEQEKQRLAEAGCPKGDFASTCASIVRAWVWLPCGVFEAPLSASELAGLPSDFSHDPRLLDERGLRRPVRRLATPAAERPDINAPGRSSEILQAALKQWAPAFRDSIDWPNTQVVLFVPGAVRAMDWLDRVVSLWPRELLPHRGFDLQTQVPAMWLPEVLARSAGAQDLLCLSLDTWACKEQLSACLPDQLAGEAVSAVLLRRESKTAQLQPDSLLKLFAPISLSHAPRTAQDRNDTQTLKQLMTALSLRTAIDPSRVKGLIGDGALEGQRLNQLNRYARGFLPALDLERQIRLSLIGARFGPVTEQWVQIGLAWLTASADSDSAVWILDRTQADQTQGWLIGASIRD</sequence>
<dbReference type="RefSeq" id="WP_150785471.1">
    <property type="nucleotide sequence ID" value="NZ_CABVJF010000001.1"/>
</dbReference>
<name>A0A5E7RQM3_PSEFL</name>
<dbReference type="OrthoDB" id="6963289at2"/>
<organism evidence="1 2">
    <name type="scientific">Pseudomonas fluorescens</name>
    <dbReference type="NCBI Taxonomy" id="294"/>
    <lineage>
        <taxon>Bacteria</taxon>
        <taxon>Pseudomonadati</taxon>
        <taxon>Pseudomonadota</taxon>
        <taxon>Gammaproteobacteria</taxon>
        <taxon>Pseudomonadales</taxon>
        <taxon>Pseudomonadaceae</taxon>
        <taxon>Pseudomonas</taxon>
    </lineage>
</organism>
<gene>
    <name evidence="1" type="ORF">PS928_00283</name>
</gene>
<evidence type="ECO:0000313" key="2">
    <source>
        <dbReference type="Proteomes" id="UP000381378"/>
    </source>
</evidence>
<proteinExistence type="predicted"/>
<dbReference type="Proteomes" id="UP000381378">
    <property type="component" value="Unassembled WGS sequence"/>
</dbReference>
<reference evidence="1 2" key="1">
    <citation type="submission" date="2019-09" db="EMBL/GenBank/DDBJ databases">
        <authorList>
            <person name="Chandra G."/>
            <person name="Truman W A."/>
        </authorList>
    </citation>
    <scope>NUCLEOTIDE SEQUENCE [LARGE SCALE GENOMIC DNA]</scope>
    <source>
        <strain evidence="1">PS928</strain>
    </source>
</reference>
<dbReference type="EMBL" id="CABVJF010000001">
    <property type="protein sequence ID" value="VVP76135.1"/>
    <property type="molecule type" value="Genomic_DNA"/>
</dbReference>
<protein>
    <submittedName>
        <fullName evidence="1">Uncharacterized protein</fullName>
    </submittedName>
</protein>
<accession>A0A5E7RQM3</accession>